<name>A0A9P5L7B3_9HYPO</name>
<comment type="caution">
    <text evidence="2">The sequence shown here is derived from an EMBL/GenBank/DDBJ whole genome shotgun (WGS) entry which is preliminary data.</text>
</comment>
<keyword evidence="1" id="KW-0732">Signal</keyword>
<reference evidence="2" key="1">
    <citation type="submission" date="2020-03" db="EMBL/GenBank/DDBJ databases">
        <title>Draft Genome Sequence of Cylindrodendrum hubeiense.</title>
        <authorList>
            <person name="Buettner E."/>
            <person name="Kellner H."/>
        </authorList>
    </citation>
    <scope>NUCLEOTIDE SEQUENCE</scope>
    <source>
        <strain evidence="2">IHI 201604</strain>
    </source>
</reference>
<organism evidence="2 3">
    <name type="scientific">Cylindrodendrum hubeiense</name>
    <dbReference type="NCBI Taxonomy" id="595255"/>
    <lineage>
        <taxon>Eukaryota</taxon>
        <taxon>Fungi</taxon>
        <taxon>Dikarya</taxon>
        <taxon>Ascomycota</taxon>
        <taxon>Pezizomycotina</taxon>
        <taxon>Sordariomycetes</taxon>
        <taxon>Hypocreomycetidae</taxon>
        <taxon>Hypocreales</taxon>
        <taxon>Nectriaceae</taxon>
        <taxon>Cylindrodendrum</taxon>
    </lineage>
</organism>
<proteinExistence type="predicted"/>
<gene>
    <name evidence="2" type="ORF">G7Z17_g10376</name>
</gene>
<sequence length="475" mass="52492">MKASTFLVFPFFSGVFALHARNSSTSSDGPVDPSIAQCDDKWLDDASSPNLRWAAAGAKTAWDQVLTEWWPEQANPDRKLSFSQFVANHFNAKDLMRCQNMGDGPCGDTMNCDDVNEPAGFLILNSFVAIHGNKIPEFQSTFAPIKPESNSWLKNLISVANLIAGLSYAYTWNIPFKAAKIFQGNNYHGVAKDSASAAITFGMSMWRNSIPSPESIKDDVTSMMGAVFEGWINSELDYLKELFSGSDEAIVTLTMLLKDGLTLELANEGDIDLGEFVTVAEKIVYSQLIPSIWTQTRPDDKSAHPWAVVPMILMGKGDCATRAHLLRRVPTWEDKTASSDWPDDYYNPKVGKLKLNPLPGGDGTELDGKKWGGVTLNDMVISAYEGFRLNDFKNGYEVDLSDANSYDLMRNGIQTPGIIKIPLCTEEGLAQGALEELMPRGTNDVLPCKNYVLTEKDKEDWAYNRYPTVLEGIDG</sequence>
<accession>A0A9P5L7B3</accession>
<keyword evidence="3" id="KW-1185">Reference proteome</keyword>
<dbReference type="EMBL" id="JAANBB010000334">
    <property type="protein sequence ID" value="KAF7543896.1"/>
    <property type="molecule type" value="Genomic_DNA"/>
</dbReference>
<dbReference type="OrthoDB" id="3257981at2759"/>
<evidence type="ECO:0000313" key="3">
    <source>
        <dbReference type="Proteomes" id="UP000722485"/>
    </source>
</evidence>
<protein>
    <submittedName>
        <fullName evidence="2">Uncharacterized protein</fullName>
    </submittedName>
</protein>
<feature type="signal peptide" evidence="1">
    <location>
        <begin position="1"/>
        <end position="17"/>
    </location>
</feature>
<dbReference type="Proteomes" id="UP000722485">
    <property type="component" value="Unassembled WGS sequence"/>
</dbReference>
<dbReference type="AlphaFoldDB" id="A0A9P5L7B3"/>
<feature type="chain" id="PRO_5040173693" evidence="1">
    <location>
        <begin position="18"/>
        <end position="475"/>
    </location>
</feature>
<evidence type="ECO:0000313" key="2">
    <source>
        <dbReference type="EMBL" id="KAF7543896.1"/>
    </source>
</evidence>
<evidence type="ECO:0000256" key="1">
    <source>
        <dbReference type="SAM" id="SignalP"/>
    </source>
</evidence>